<organism evidence="2 3">
    <name type="scientific">Ditylenchus dipsaci</name>
    <dbReference type="NCBI Taxonomy" id="166011"/>
    <lineage>
        <taxon>Eukaryota</taxon>
        <taxon>Metazoa</taxon>
        <taxon>Ecdysozoa</taxon>
        <taxon>Nematoda</taxon>
        <taxon>Chromadorea</taxon>
        <taxon>Rhabditida</taxon>
        <taxon>Tylenchina</taxon>
        <taxon>Tylenchomorpha</taxon>
        <taxon>Sphaerularioidea</taxon>
        <taxon>Anguinidae</taxon>
        <taxon>Anguininae</taxon>
        <taxon>Ditylenchus</taxon>
    </lineage>
</organism>
<feature type="region of interest" description="Disordered" evidence="1">
    <location>
        <begin position="932"/>
        <end position="952"/>
    </location>
</feature>
<sequence length="1244" mass="140795">MMPSTFRLAVPVTGVVDGTAEQDVFLQFAPQFHSGWPHILLVGCRFGYAYLVHLDIREDDTISSDGTDADSKTLRKMDRSDPVKAKKTVPLSKIFYEDEMFCSFLDKVFVSALTYIEKSKLVVVGFNFGGMLIISLKTSKVISLLYIEGSVKYFALQEPEEDPRPILFFWVCINVVQKGPVVILLSINFPKDEAATKDPAEYTFEEPVFIPSMKWYPDSCSQMVSMRTLLIQKNKISGNGSEDFDELDETTSTLKMRNTGGSSVMHGSLFDLNAYYAKRLVGRVTVDATLAKQMHFFSRFSSTESFSPAVRGLLDVSAYSINRFAAPAFLKDSIDQLYYPSVYHITANCLSDKRFVQVMVRPIQIQLIANISENIENYFQEPREPCNWVCAIGLANSVPATNSNEEKACLLRVLVHNYFPGVLKLVEASSTKPEVLRFIQRWAWKEVEMTKSKFDDMCAPLFAVPPLELSPSARGFIHHARVFFKRASLTLECVSAKILAMDDEEWQDSINIQHQATRQVRFYAYGVAFGMCFKLLPNDARSSKLFEQVVVEFTKRYEKLQVQGKQMKIHEIVAEAMDLESENHVWEKKNAEEWFPPNSYSCFLPVLLMMEVSELTKLTMLCYYCLDIETFAEKEEFALEVMNQIRKIWLEDRQLASMDLEMLRDGNGAERSVNESDLKWLPLSCPEEVDLAKAEYLKLDYGIFKFNLNVIEKRRFNLIVEPPPPSTVEEPDFVVSCRAQCKEIAQRFPWIFKKVEGLPQFVLEKYHENAVKENMEHENFLRISSRKRPLPSQIQLNVRHINGAVPGFNGDREVELPCASRYFGGSRHLDAKEQDEMDNSLQRQRLMLFPPTPVAQPSSSFRACTEVKKAKVDQNIRSAYSEKKFGATSKRNVKAKDMDRVNKLIQTPVSLSKSMSRIPVRRAGGSSRLLFSGTEEATQTPTHPSSPMPTPTSILKRAQRRSRLISTAKPRLRFATEHKTEQIPSRAEKLIEEGNDTSFSTFAVLSSTESSNSSLAQLDDSLDACRKVESTPVSDENECVLPPNFEVQTQPISLTPDHNCGGPRLNQSIEEQGDEDMVEEKGEESGLVFMKSMEEQEELDTVAIAGAEDALVHEIPILKEKATPEAKNAEGPKKGEEKKKTPTKKTSKASSEVDEGTKEAREWVNAHLRRSSRMRSPLKSLSGRTALGSIPTKVNINLYRLMIVTTRPTCQTPVKPTVSTGIALIFIHYTVCDDIYDVLPNVIR</sequence>
<feature type="compositionally biased region" description="Basic and acidic residues" evidence="1">
    <location>
        <begin position="1122"/>
        <end position="1140"/>
    </location>
</feature>
<evidence type="ECO:0000313" key="3">
    <source>
        <dbReference type="WBParaSite" id="jg12085"/>
    </source>
</evidence>
<evidence type="ECO:0000313" key="2">
    <source>
        <dbReference type="Proteomes" id="UP000887574"/>
    </source>
</evidence>
<dbReference type="WBParaSite" id="jg12085">
    <property type="protein sequence ID" value="jg12085"/>
    <property type="gene ID" value="jg12085"/>
</dbReference>
<reference evidence="3" key="1">
    <citation type="submission" date="2022-11" db="UniProtKB">
        <authorList>
            <consortium name="WormBaseParasite"/>
        </authorList>
    </citation>
    <scope>IDENTIFICATION</scope>
</reference>
<feature type="region of interest" description="Disordered" evidence="1">
    <location>
        <begin position="1122"/>
        <end position="1158"/>
    </location>
</feature>
<proteinExistence type="predicted"/>
<name>A0A915CSW0_9BILA</name>
<keyword evidence="2" id="KW-1185">Reference proteome</keyword>
<dbReference type="Proteomes" id="UP000887574">
    <property type="component" value="Unplaced"/>
</dbReference>
<evidence type="ECO:0000256" key="1">
    <source>
        <dbReference type="SAM" id="MobiDB-lite"/>
    </source>
</evidence>
<accession>A0A915CSW0</accession>
<dbReference type="AlphaFoldDB" id="A0A915CSW0"/>
<protein>
    <submittedName>
        <fullName evidence="3">Uncharacterized protein</fullName>
    </submittedName>
</protein>